<organism evidence="4 5">
    <name type="scientific">Escallonia herrerae</name>
    <dbReference type="NCBI Taxonomy" id="1293975"/>
    <lineage>
        <taxon>Eukaryota</taxon>
        <taxon>Viridiplantae</taxon>
        <taxon>Streptophyta</taxon>
        <taxon>Embryophyta</taxon>
        <taxon>Tracheophyta</taxon>
        <taxon>Spermatophyta</taxon>
        <taxon>Magnoliopsida</taxon>
        <taxon>eudicotyledons</taxon>
        <taxon>Gunneridae</taxon>
        <taxon>Pentapetalae</taxon>
        <taxon>asterids</taxon>
        <taxon>campanulids</taxon>
        <taxon>Escalloniales</taxon>
        <taxon>Escalloniaceae</taxon>
        <taxon>Escallonia</taxon>
    </lineage>
</organism>
<accession>A0AA88WU73</accession>
<gene>
    <name evidence="4" type="ORF">RJ639_032786</name>
</gene>
<evidence type="ECO:0000256" key="2">
    <source>
        <dbReference type="SAM" id="SignalP"/>
    </source>
</evidence>
<feature type="chain" id="PRO_5041712254" description="14-3-3 domain-containing protein" evidence="2">
    <location>
        <begin position="19"/>
        <end position="153"/>
    </location>
</feature>
<dbReference type="EMBL" id="JAVXUP010000207">
    <property type="protein sequence ID" value="KAK3034206.1"/>
    <property type="molecule type" value="Genomic_DNA"/>
</dbReference>
<evidence type="ECO:0000313" key="4">
    <source>
        <dbReference type="EMBL" id="KAK3034206.1"/>
    </source>
</evidence>
<dbReference type="InterPro" id="IPR036815">
    <property type="entry name" value="14-3-3_dom_sf"/>
</dbReference>
<evidence type="ECO:0000313" key="5">
    <source>
        <dbReference type="Proteomes" id="UP001188597"/>
    </source>
</evidence>
<sequence length="153" mass="16823">MKNLWYTIMLINFGSVDSSSCGTTSSTGNPTLIPIMDNQNRCNYVFMAKLTSEAERFDDMAKFMAELVVGLASEEALTKEECLLFSKAYEKVVALKREALLTVMDNGNGDLVKEYCSKLKAKLLETCATASRLVDTVIPSATSPESEAHCVEE</sequence>
<dbReference type="SUPFAM" id="SSF48445">
    <property type="entry name" value="14-3-3 protein"/>
    <property type="match status" value="1"/>
</dbReference>
<dbReference type="Proteomes" id="UP001188597">
    <property type="component" value="Unassembled WGS sequence"/>
</dbReference>
<dbReference type="InterPro" id="IPR000308">
    <property type="entry name" value="14-3-3"/>
</dbReference>
<keyword evidence="2" id="KW-0732">Signal</keyword>
<feature type="signal peptide" evidence="2">
    <location>
        <begin position="1"/>
        <end position="18"/>
    </location>
</feature>
<evidence type="ECO:0000256" key="1">
    <source>
        <dbReference type="ARBA" id="ARBA00006141"/>
    </source>
</evidence>
<comment type="similarity">
    <text evidence="1">Belongs to the 14-3-3 family.</text>
</comment>
<proteinExistence type="inferred from homology"/>
<protein>
    <recommendedName>
        <fullName evidence="3">14-3-3 domain-containing protein</fullName>
    </recommendedName>
</protein>
<feature type="domain" description="14-3-3" evidence="3">
    <location>
        <begin position="47"/>
        <end position="149"/>
    </location>
</feature>
<reference evidence="4" key="1">
    <citation type="submission" date="2022-12" db="EMBL/GenBank/DDBJ databases">
        <title>Draft genome assemblies for two species of Escallonia (Escalloniales).</title>
        <authorList>
            <person name="Chanderbali A."/>
            <person name="Dervinis C."/>
            <person name="Anghel I."/>
            <person name="Soltis D."/>
            <person name="Soltis P."/>
            <person name="Zapata F."/>
        </authorList>
    </citation>
    <scope>NUCLEOTIDE SEQUENCE</scope>
    <source>
        <strain evidence="4">UCBG64.0493</strain>
        <tissue evidence="4">Leaf</tissue>
    </source>
</reference>
<dbReference type="AlphaFoldDB" id="A0AA88WU73"/>
<name>A0AA88WU73_9ASTE</name>
<dbReference type="Pfam" id="PF00244">
    <property type="entry name" value="14-3-3"/>
    <property type="match status" value="1"/>
</dbReference>
<dbReference type="PANTHER" id="PTHR18860">
    <property type="entry name" value="14-3-3 PROTEIN"/>
    <property type="match status" value="1"/>
</dbReference>
<keyword evidence="5" id="KW-1185">Reference proteome</keyword>
<dbReference type="Gene3D" id="1.20.190.20">
    <property type="entry name" value="14-3-3 domain"/>
    <property type="match status" value="1"/>
</dbReference>
<dbReference type="InterPro" id="IPR023410">
    <property type="entry name" value="14-3-3_domain"/>
</dbReference>
<evidence type="ECO:0000259" key="3">
    <source>
        <dbReference type="Pfam" id="PF00244"/>
    </source>
</evidence>
<comment type="caution">
    <text evidence="4">The sequence shown here is derived from an EMBL/GenBank/DDBJ whole genome shotgun (WGS) entry which is preliminary data.</text>
</comment>